<dbReference type="Proteomes" id="UP001259347">
    <property type="component" value="Unassembled WGS sequence"/>
</dbReference>
<dbReference type="InterPro" id="IPR027417">
    <property type="entry name" value="P-loop_NTPase"/>
</dbReference>
<evidence type="ECO:0000256" key="1">
    <source>
        <dbReference type="ARBA" id="ARBA00022448"/>
    </source>
</evidence>
<reference evidence="6 7" key="1">
    <citation type="submission" date="2023-07" db="EMBL/GenBank/DDBJ databases">
        <title>Sorghum-associated microbial communities from plants grown in Nebraska, USA.</title>
        <authorList>
            <person name="Schachtman D."/>
        </authorList>
    </citation>
    <scope>NUCLEOTIDE SEQUENCE [LARGE SCALE GENOMIC DNA]</scope>
    <source>
        <strain evidence="6 7">2980</strain>
    </source>
</reference>
<dbReference type="SUPFAM" id="SSF52540">
    <property type="entry name" value="P-loop containing nucleoside triphosphate hydrolases"/>
    <property type="match status" value="1"/>
</dbReference>
<dbReference type="NCBIfam" id="NF010068">
    <property type="entry name" value="PRK13548.1"/>
    <property type="match status" value="1"/>
</dbReference>
<evidence type="ECO:0000259" key="5">
    <source>
        <dbReference type="PROSITE" id="PS50893"/>
    </source>
</evidence>
<proteinExistence type="predicted"/>
<keyword evidence="4" id="KW-1278">Translocase</keyword>
<gene>
    <name evidence="6" type="ORF">J2Y69_001225</name>
</gene>
<protein>
    <submittedName>
        <fullName evidence="6">Iron complex transport system ATP-binding protein</fullName>
    </submittedName>
</protein>
<dbReference type="RefSeq" id="WP_310018622.1">
    <property type="nucleotide sequence ID" value="NZ_JAVDUM010000004.1"/>
</dbReference>
<sequence length="257" mass="27061">MSVAIEVDRVSHAIGGAEILRDVSLAVPYGRLLALVGPNGAGKSTLLGVLAGDVRPRSGSVRLDGRGLHQYRVRDLARRRSVLLQSNDVSFGFTAAQVVEMGCAPWLGSDRDDDAAVASATERADVGHLGHRVYRSLSGGERARVSLARVLAQDTPIVMLDEPTAALDLRHQEEVLGVARELAAEGRAVVAVLHDLSLAAAYADDIAMIADGRLVAQGEPAGVLTASRIEAVYGAAVAVIADPVNGHPLVIPRRRPR</sequence>
<keyword evidence="1" id="KW-0813">Transport</keyword>
<dbReference type="CDD" id="cd03214">
    <property type="entry name" value="ABC_Iron-Siderophores_B12_Hemin"/>
    <property type="match status" value="1"/>
</dbReference>
<accession>A0ABU1SCJ8</accession>
<dbReference type="GO" id="GO:0005524">
    <property type="term" value="F:ATP binding"/>
    <property type="evidence" value="ECO:0007669"/>
    <property type="project" value="UniProtKB-KW"/>
</dbReference>
<feature type="domain" description="ABC transporter" evidence="5">
    <location>
        <begin position="5"/>
        <end position="236"/>
    </location>
</feature>
<evidence type="ECO:0000313" key="6">
    <source>
        <dbReference type="EMBL" id="MDR6866632.1"/>
    </source>
</evidence>
<keyword evidence="2" id="KW-0547">Nucleotide-binding</keyword>
<dbReference type="PROSITE" id="PS00211">
    <property type="entry name" value="ABC_TRANSPORTER_1"/>
    <property type="match status" value="1"/>
</dbReference>
<dbReference type="PANTHER" id="PTHR42794">
    <property type="entry name" value="HEMIN IMPORT ATP-BINDING PROTEIN HMUV"/>
    <property type="match status" value="1"/>
</dbReference>
<evidence type="ECO:0000313" key="7">
    <source>
        <dbReference type="Proteomes" id="UP001259347"/>
    </source>
</evidence>
<keyword evidence="7" id="KW-1185">Reference proteome</keyword>
<dbReference type="Gene3D" id="3.40.50.300">
    <property type="entry name" value="P-loop containing nucleotide triphosphate hydrolases"/>
    <property type="match status" value="1"/>
</dbReference>
<comment type="caution">
    <text evidence="6">The sequence shown here is derived from an EMBL/GenBank/DDBJ whole genome shotgun (WGS) entry which is preliminary data.</text>
</comment>
<dbReference type="PROSITE" id="PS50893">
    <property type="entry name" value="ABC_TRANSPORTER_2"/>
    <property type="match status" value="1"/>
</dbReference>
<dbReference type="InterPro" id="IPR003439">
    <property type="entry name" value="ABC_transporter-like_ATP-bd"/>
</dbReference>
<dbReference type="Pfam" id="PF00005">
    <property type="entry name" value="ABC_tran"/>
    <property type="match status" value="1"/>
</dbReference>
<name>A0ABU1SCJ8_9MICO</name>
<evidence type="ECO:0000256" key="2">
    <source>
        <dbReference type="ARBA" id="ARBA00022741"/>
    </source>
</evidence>
<dbReference type="InterPro" id="IPR003593">
    <property type="entry name" value="AAA+_ATPase"/>
</dbReference>
<evidence type="ECO:0000256" key="3">
    <source>
        <dbReference type="ARBA" id="ARBA00022840"/>
    </source>
</evidence>
<organism evidence="6 7">
    <name type="scientific">Microbacterium resistens</name>
    <dbReference type="NCBI Taxonomy" id="156977"/>
    <lineage>
        <taxon>Bacteria</taxon>
        <taxon>Bacillati</taxon>
        <taxon>Actinomycetota</taxon>
        <taxon>Actinomycetes</taxon>
        <taxon>Micrococcales</taxon>
        <taxon>Microbacteriaceae</taxon>
        <taxon>Microbacterium</taxon>
    </lineage>
</organism>
<evidence type="ECO:0000256" key="4">
    <source>
        <dbReference type="ARBA" id="ARBA00022967"/>
    </source>
</evidence>
<dbReference type="PANTHER" id="PTHR42794:SF1">
    <property type="entry name" value="HEMIN IMPORT ATP-BINDING PROTEIN HMUV"/>
    <property type="match status" value="1"/>
</dbReference>
<dbReference type="SMART" id="SM00382">
    <property type="entry name" value="AAA"/>
    <property type="match status" value="1"/>
</dbReference>
<dbReference type="EMBL" id="JAVDUM010000004">
    <property type="protein sequence ID" value="MDR6866632.1"/>
    <property type="molecule type" value="Genomic_DNA"/>
</dbReference>
<keyword evidence="3 6" id="KW-0067">ATP-binding</keyword>
<dbReference type="InterPro" id="IPR017871">
    <property type="entry name" value="ABC_transporter-like_CS"/>
</dbReference>